<comment type="subcellular location">
    <subcellularLocation>
        <location evidence="1">Cell inner membrane</location>
        <topology evidence="1">Multi-pass membrane protein</topology>
    </subcellularLocation>
</comment>
<organism evidence="11 12">
    <name type="scientific">Alteribacillus iranensis</name>
    <dbReference type="NCBI Taxonomy" id="930128"/>
    <lineage>
        <taxon>Bacteria</taxon>
        <taxon>Bacillati</taxon>
        <taxon>Bacillota</taxon>
        <taxon>Bacilli</taxon>
        <taxon>Bacillales</taxon>
        <taxon>Bacillaceae</taxon>
        <taxon>Alteribacillus</taxon>
    </lineage>
</organism>
<comment type="similarity">
    <text evidence="8">Belongs to the TRAP transporter small permease family.</text>
</comment>
<evidence type="ECO:0000256" key="5">
    <source>
        <dbReference type="ARBA" id="ARBA00022692"/>
    </source>
</evidence>
<evidence type="ECO:0000256" key="1">
    <source>
        <dbReference type="ARBA" id="ARBA00004429"/>
    </source>
</evidence>
<evidence type="ECO:0000256" key="2">
    <source>
        <dbReference type="ARBA" id="ARBA00022448"/>
    </source>
</evidence>
<sequence>MWKRFITILNKASETISASLLVLMVVLIFMQIVSRGLFGTSYSWTEEISRFSMIWITFLGASIAFQYTAHIGIDYFVKKLPAIPERIVNIIGALICAFFFVVLALKGFELMQGAGSQGSPALRIPMNYVYIIIPVSAVLMLLNLVDVTWKRWKTTTNNEGIME</sequence>
<evidence type="ECO:0000313" key="12">
    <source>
        <dbReference type="Proteomes" id="UP000199516"/>
    </source>
</evidence>
<dbReference type="RefSeq" id="WP_091660170.1">
    <property type="nucleotide sequence ID" value="NZ_FONT01000003.1"/>
</dbReference>
<evidence type="ECO:0000256" key="8">
    <source>
        <dbReference type="ARBA" id="ARBA00038436"/>
    </source>
</evidence>
<dbReference type="GO" id="GO:0015740">
    <property type="term" value="P:C4-dicarboxylate transport"/>
    <property type="evidence" value="ECO:0007669"/>
    <property type="project" value="TreeGrafter"/>
</dbReference>
<keyword evidence="6 9" id="KW-1133">Transmembrane helix</keyword>
<dbReference type="GO" id="GO:0022857">
    <property type="term" value="F:transmembrane transporter activity"/>
    <property type="evidence" value="ECO:0007669"/>
    <property type="project" value="TreeGrafter"/>
</dbReference>
<feature type="transmembrane region" description="Helical" evidence="9">
    <location>
        <begin position="128"/>
        <end position="145"/>
    </location>
</feature>
<dbReference type="PANTHER" id="PTHR35011:SF2">
    <property type="entry name" value="2,3-DIKETO-L-GULONATE TRAP TRANSPORTER SMALL PERMEASE PROTEIN YIAM"/>
    <property type="match status" value="1"/>
</dbReference>
<dbReference type="InterPro" id="IPR007387">
    <property type="entry name" value="TRAP_DctQ"/>
</dbReference>
<dbReference type="Pfam" id="PF04290">
    <property type="entry name" value="DctQ"/>
    <property type="match status" value="1"/>
</dbReference>
<keyword evidence="5 9" id="KW-0812">Transmembrane</keyword>
<dbReference type="STRING" id="930128.SAMN05192532_103115"/>
<evidence type="ECO:0000256" key="4">
    <source>
        <dbReference type="ARBA" id="ARBA00022519"/>
    </source>
</evidence>
<keyword evidence="3" id="KW-1003">Cell membrane</keyword>
<keyword evidence="12" id="KW-1185">Reference proteome</keyword>
<keyword evidence="2" id="KW-0813">Transport</keyword>
<keyword evidence="7 9" id="KW-0472">Membrane</keyword>
<dbReference type="PANTHER" id="PTHR35011">
    <property type="entry name" value="2,3-DIKETO-L-GULONATE TRAP TRANSPORTER SMALL PERMEASE PROTEIN YIAM"/>
    <property type="match status" value="1"/>
</dbReference>
<protein>
    <submittedName>
        <fullName evidence="11">TRAP-type C4-dicarboxylate transport system, small permease component</fullName>
    </submittedName>
</protein>
<name>A0A1I2CP17_9BACI</name>
<evidence type="ECO:0000256" key="3">
    <source>
        <dbReference type="ARBA" id="ARBA00022475"/>
    </source>
</evidence>
<dbReference type="InterPro" id="IPR055348">
    <property type="entry name" value="DctQ"/>
</dbReference>
<dbReference type="AlphaFoldDB" id="A0A1I2CP17"/>
<dbReference type="OrthoDB" id="49066at2"/>
<evidence type="ECO:0000259" key="10">
    <source>
        <dbReference type="Pfam" id="PF04290"/>
    </source>
</evidence>
<evidence type="ECO:0000256" key="7">
    <source>
        <dbReference type="ARBA" id="ARBA00023136"/>
    </source>
</evidence>
<gene>
    <name evidence="11" type="ORF">SAMN05192532_103115</name>
</gene>
<feature type="domain" description="Tripartite ATP-independent periplasmic transporters DctQ component" evidence="10">
    <location>
        <begin position="24"/>
        <end position="153"/>
    </location>
</feature>
<feature type="transmembrane region" description="Helical" evidence="9">
    <location>
        <begin position="53"/>
        <end position="75"/>
    </location>
</feature>
<evidence type="ECO:0000313" key="11">
    <source>
        <dbReference type="EMBL" id="SFE70008.1"/>
    </source>
</evidence>
<proteinExistence type="inferred from homology"/>
<reference evidence="11" key="1">
    <citation type="submission" date="2016-10" db="EMBL/GenBank/DDBJ databases">
        <authorList>
            <person name="de Groot N.N."/>
        </authorList>
    </citation>
    <scope>NUCLEOTIDE SEQUENCE [LARGE SCALE GENOMIC DNA]</scope>
    <source>
        <strain evidence="11">DSM 23995</strain>
    </source>
</reference>
<feature type="transmembrane region" description="Helical" evidence="9">
    <location>
        <begin position="12"/>
        <end position="33"/>
    </location>
</feature>
<dbReference type="EMBL" id="FONT01000003">
    <property type="protein sequence ID" value="SFE70008.1"/>
    <property type="molecule type" value="Genomic_DNA"/>
</dbReference>
<evidence type="ECO:0000256" key="9">
    <source>
        <dbReference type="SAM" id="Phobius"/>
    </source>
</evidence>
<evidence type="ECO:0000256" key="6">
    <source>
        <dbReference type="ARBA" id="ARBA00022989"/>
    </source>
</evidence>
<feature type="transmembrane region" description="Helical" evidence="9">
    <location>
        <begin position="87"/>
        <end position="108"/>
    </location>
</feature>
<dbReference type="Proteomes" id="UP000199516">
    <property type="component" value="Unassembled WGS sequence"/>
</dbReference>
<accession>A0A1I2CP17</accession>
<keyword evidence="4" id="KW-0997">Cell inner membrane</keyword>
<dbReference type="GO" id="GO:0005886">
    <property type="term" value="C:plasma membrane"/>
    <property type="evidence" value="ECO:0007669"/>
    <property type="project" value="UniProtKB-SubCell"/>
</dbReference>